<keyword evidence="3" id="KW-0413">Isomerase</keyword>
<comment type="similarity">
    <text evidence="1">Belongs to the UPF0065 (bug) family.</text>
</comment>
<evidence type="ECO:0000313" key="3">
    <source>
        <dbReference type="EMBL" id="ARP94211.1"/>
    </source>
</evidence>
<gene>
    <name evidence="3" type="ORF">CAL15_07360</name>
</gene>
<dbReference type="OrthoDB" id="8678477at2"/>
<name>A0A1W6ZA18_9BORD</name>
<dbReference type="STRING" id="463040.CAL15_07360"/>
<keyword evidence="4" id="KW-1185">Reference proteome</keyword>
<dbReference type="CDD" id="cd13576">
    <property type="entry name" value="PBP2_BugD_Asp"/>
    <property type="match status" value="1"/>
</dbReference>
<keyword evidence="2" id="KW-0732">Signal</keyword>
<dbReference type="AlphaFoldDB" id="A0A1W6ZA18"/>
<evidence type="ECO:0000313" key="4">
    <source>
        <dbReference type="Proteomes" id="UP000194161"/>
    </source>
</evidence>
<sequence>MNRHIRLALAGAARAAALAATLTAALTATLPAHAQDYPTRAVTWIVPFAAGGPTDALARTIAERVSRELGQSIIIENAAGAGGTVGTTKASRATPDGYTMLVGHMGYMGAAPALYKKLSYDPVKDFAPVFRFPDTPMVLMVRADHPVKNVRELVEYGRANPDKLFIANAGVGSTSHLIGALFAASAGMKVTLVPYKGAGPALIDVIGGRADGMFDQTNTALPQITQAKVHALAITSAKRVDQLKDVPTLAETVLPGFEAATWYGIYAPKGTPQAALDRMQQAYLAAMKDQAFTSKLTEQAIQLLPAEEYTGQALGRHTESEVARWKEVAAKANISLD</sequence>
<evidence type="ECO:0000256" key="1">
    <source>
        <dbReference type="ARBA" id="ARBA00006987"/>
    </source>
</evidence>
<dbReference type="InterPro" id="IPR005064">
    <property type="entry name" value="BUG"/>
</dbReference>
<dbReference type="Pfam" id="PF03401">
    <property type="entry name" value="TctC"/>
    <property type="match status" value="1"/>
</dbReference>
<dbReference type="GO" id="GO:0016853">
    <property type="term" value="F:isomerase activity"/>
    <property type="evidence" value="ECO:0007669"/>
    <property type="project" value="UniProtKB-KW"/>
</dbReference>
<dbReference type="KEGG" id="bgm:CAL15_07360"/>
<evidence type="ECO:0000256" key="2">
    <source>
        <dbReference type="SAM" id="SignalP"/>
    </source>
</evidence>
<dbReference type="PANTHER" id="PTHR42928">
    <property type="entry name" value="TRICARBOXYLATE-BINDING PROTEIN"/>
    <property type="match status" value="1"/>
</dbReference>
<dbReference type="SUPFAM" id="SSF53850">
    <property type="entry name" value="Periplasmic binding protein-like II"/>
    <property type="match status" value="1"/>
</dbReference>
<feature type="chain" id="PRO_5012596975" evidence="2">
    <location>
        <begin position="35"/>
        <end position="337"/>
    </location>
</feature>
<protein>
    <submittedName>
        <fullName evidence="3">3-carboxy-cis,cis-muconate cycloisomerase</fullName>
    </submittedName>
</protein>
<dbReference type="Gene3D" id="3.40.190.10">
    <property type="entry name" value="Periplasmic binding protein-like II"/>
    <property type="match status" value="1"/>
</dbReference>
<dbReference type="PANTHER" id="PTHR42928:SF5">
    <property type="entry name" value="BLR1237 PROTEIN"/>
    <property type="match status" value="1"/>
</dbReference>
<accession>A0A1W6ZA18</accession>
<feature type="signal peptide" evidence="2">
    <location>
        <begin position="1"/>
        <end position="34"/>
    </location>
</feature>
<organism evidence="3 4">
    <name type="scientific">Bordetella genomosp. 13</name>
    <dbReference type="NCBI Taxonomy" id="463040"/>
    <lineage>
        <taxon>Bacteria</taxon>
        <taxon>Pseudomonadati</taxon>
        <taxon>Pseudomonadota</taxon>
        <taxon>Betaproteobacteria</taxon>
        <taxon>Burkholderiales</taxon>
        <taxon>Alcaligenaceae</taxon>
        <taxon>Bordetella</taxon>
    </lineage>
</organism>
<dbReference type="Proteomes" id="UP000194161">
    <property type="component" value="Chromosome"/>
</dbReference>
<dbReference type="Gene3D" id="3.40.190.150">
    <property type="entry name" value="Bordetella uptake gene, domain 1"/>
    <property type="match status" value="1"/>
</dbReference>
<dbReference type="InterPro" id="IPR042100">
    <property type="entry name" value="Bug_dom1"/>
</dbReference>
<dbReference type="PIRSF" id="PIRSF017082">
    <property type="entry name" value="YflP"/>
    <property type="match status" value="1"/>
</dbReference>
<dbReference type="RefSeq" id="WP_086077977.1">
    <property type="nucleotide sequence ID" value="NZ_CP021111.1"/>
</dbReference>
<dbReference type="EMBL" id="CP021111">
    <property type="protein sequence ID" value="ARP94211.1"/>
    <property type="molecule type" value="Genomic_DNA"/>
</dbReference>
<proteinExistence type="inferred from homology"/>
<reference evidence="3 4" key="1">
    <citation type="submission" date="2017-05" db="EMBL/GenBank/DDBJ databases">
        <title>Complete and WGS of Bordetella genogroups.</title>
        <authorList>
            <person name="Spilker T."/>
            <person name="LiPuma J."/>
        </authorList>
    </citation>
    <scope>NUCLEOTIDE SEQUENCE [LARGE SCALE GENOMIC DNA]</scope>
    <source>
        <strain evidence="3 4">AU7206</strain>
    </source>
</reference>